<reference evidence="3" key="1">
    <citation type="submission" date="2023-07" db="EMBL/GenBank/DDBJ databases">
        <title>Study on multiphase classification of strain Alteromonas salexigens isolated from the Yellow Sea.</title>
        <authorList>
            <person name="Sun L."/>
        </authorList>
    </citation>
    <scope>NUCLEOTIDE SEQUENCE [LARGE SCALE GENOMIC DNA]</scope>
    <source>
        <strain evidence="3">ASW11-19</strain>
    </source>
</reference>
<protein>
    <submittedName>
        <fullName evidence="2">MBL fold metallo-hydrolase</fullName>
    </submittedName>
</protein>
<feature type="domain" description="Metallo-beta-lactamase" evidence="1">
    <location>
        <begin position="10"/>
        <end position="209"/>
    </location>
</feature>
<dbReference type="EMBL" id="JAOTJC010000007">
    <property type="protein sequence ID" value="MCU7554779.1"/>
    <property type="molecule type" value="Genomic_DNA"/>
</dbReference>
<dbReference type="Proteomes" id="UP001209257">
    <property type="component" value="Unassembled WGS sequence"/>
</dbReference>
<dbReference type="PANTHER" id="PTHR42951">
    <property type="entry name" value="METALLO-BETA-LACTAMASE DOMAIN-CONTAINING"/>
    <property type="match status" value="1"/>
</dbReference>
<dbReference type="Pfam" id="PF00753">
    <property type="entry name" value="Lactamase_B"/>
    <property type="match status" value="1"/>
</dbReference>
<dbReference type="Gene3D" id="3.60.15.10">
    <property type="entry name" value="Ribonuclease Z/Hydroxyacylglutathione hydrolase-like"/>
    <property type="match status" value="1"/>
</dbReference>
<accession>A0ABT2VNE5</accession>
<keyword evidence="3" id="KW-1185">Reference proteome</keyword>
<proteinExistence type="predicted"/>
<evidence type="ECO:0000259" key="1">
    <source>
        <dbReference type="SMART" id="SM00849"/>
    </source>
</evidence>
<evidence type="ECO:0000313" key="2">
    <source>
        <dbReference type="EMBL" id="MCU7554779.1"/>
    </source>
</evidence>
<name>A0ABT2VNE5_9ALTE</name>
<dbReference type="SUPFAM" id="SSF56281">
    <property type="entry name" value="Metallo-hydrolase/oxidoreductase"/>
    <property type="match status" value="1"/>
</dbReference>
<organism evidence="2 3">
    <name type="scientific">Alteromonas salexigens</name>
    <dbReference type="NCBI Taxonomy" id="2982530"/>
    <lineage>
        <taxon>Bacteria</taxon>
        <taxon>Pseudomonadati</taxon>
        <taxon>Pseudomonadota</taxon>
        <taxon>Gammaproteobacteria</taxon>
        <taxon>Alteromonadales</taxon>
        <taxon>Alteromonadaceae</taxon>
        <taxon>Alteromonas/Salinimonas group</taxon>
        <taxon>Alteromonas</taxon>
    </lineage>
</organism>
<dbReference type="InterPro" id="IPR036866">
    <property type="entry name" value="RibonucZ/Hydroxyglut_hydro"/>
</dbReference>
<comment type="caution">
    <text evidence="2">The sequence shown here is derived from an EMBL/GenBank/DDBJ whole genome shotgun (WGS) entry which is preliminary data.</text>
</comment>
<dbReference type="InterPro" id="IPR050855">
    <property type="entry name" value="NDM-1-like"/>
</dbReference>
<dbReference type="SMART" id="SM00849">
    <property type="entry name" value="Lactamase_B"/>
    <property type="match status" value="1"/>
</dbReference>
<dbReference type="InterPro" id="IPR001279">
    <property type="entry name" value="Metallo-B-lactamas"/>
</dbReference>
<evidence type="ECO:0000313" key="3">
    <source>
        <dbReference type="Proteomes" id="UP001209257"/>
    </source>
</evidence>
<sequence>MKIHTLQGYIQFIFLVEDGDKLLLLDGCSRADVDAVCEYIQITLGRPLSDLALIVVTHMHPDHAGGAHALRARTGAPIAAHPKARKWYSGVAGRSAHAIDVALTWWVASRLRKPKKHIWYSPVLKPDQLLTDGQTLPGFSDWQVVFTPGHTDHDLSLIHTPSRQAYVADLIVQVKGQLVPPYPVCHPNQYKRSLQRMAEAKLETLFCAHVPPLPVTDISFDDVLAQAPTLPKNHWHSTKNRLARKLGFSTTRH</sequence>
<gene>
    <name evidence="2" type="ORF">OCL06_09220</name>
</gene>
<dbReference type="RefSeq" id="WP_262993730.1">
    <property type="nucleotide sequence ID" value="NZ_JAOTJC010000007.1"/>
</dbReference>